<dbReference type="Proteomes" id="UP000015530">
    <property type="component" value="Unassembled WGS sequence"/>
</dbReference>
<name>T0LF85_COLGC</name>
<organism evidence="1 2">
    <name type="scientific">Colletotrichum gloeosporioides (strain Cg-14)</name>
    <name type="common">Anthracnose fungus</name>
    <name type="synonym">Glomerella cingulata</name>
    <dbReference type="NCBI Taxonomy" id="1237896"/>
    <lineage>
        <taxon>Eukaryota</taxon>
        <taxon>Fungi</taxon>
        <taxon>Dikarya</taxon>
        <taxon>Ascomycota</taxon>
        <taxon>Pezizomycotina</taxon>
        <taxon>Sordariomycetes</taxon>
        <taxon>Hypocreomycetidae</taxon>
        <taxon>Glomerellales</taxon>
        <taxon>Glomerellaceae</taxon>
        <taxon>Colletotrichum</taxon>
        <taxon>Colletotrichum gloeosporioides species complex</taxon>
    </lineage>
</organism>
<sequence length="64" mass="7209">MLGIGFIEKKRHQKNIDALPVRVNINGIRGKSTVTRLTTGILMEAGYKTVGNRKDRISESRKKL</sequence>
<protein>
    <recommendedName>
        <fullName evidence="3">Mur ligase central domain-containing protein</fullName>
    </recommendedName>
</protein>
<gene>
    <name evidence="1" type="ORF">CGLO_10329</name>
</gene>
<dbReference type="AlphaFoldDB" id="T0LF85"/>
<reference evidence="2" key="1">
    <citation type="journal article" date="2013" name="Mol. Plant Microbe Interact.">
        <title>Global aspects of pacC regulation of pathogenicity genes in Colletotrichum gloeosporioides as revealed by transcriptome analysis.</title>
        <authorList>
            <person name="Alkan N."/>
            <person name="Meng X."/>
            <person name="Friedlander G."/>
            <person name="Reuveni E."/>
            <person name="Sukno S."/>
            <person name="Sherman A."/>
            <person name="Thon M."/>
            <person name="Fluhr R."/>
            <person name="Prusky D."/>
        </authorList>
    </citation>
    <scope>NUCLEOTIDE SEQUENCE [LARGE SCALE GENOMIC DNA]</scope>
    <source>
        <strain evidence="2">Cg-14</strain>
    </source>
</reference>
<dbReference type="EMBL" id="AMYD01002100">
    <property type="protein sequence ID" value="EQB50246.1"/>
    <property type="molecule type" value="Genomic_DNA"/>
</dbReference>
<evidence type="ECO:0000313" key="2">
    <source>
        <dbReference type="Proteomes" id="UP000015530"/>
    </source>
</evidence>
<evidence type="ECO:0008006" key="3">
    <source>
        <dbReference type="Google" id="ProtNLM"/>
    </source>
</evidence>
<dbReference type="InterPro" id="IPR036565">
    <property type="entry name" value="Mur-like_cat_sf"/>
</dbReference>
<dbReference type="GO" id="GO:0005524">
    <property type="term" value="F:ATP binding"/>
    <property type="evidence" value="ECO:0007669"/>
    <property type="project" value="InterPro"/>
</dbReference>
<dbReference type="HOGENOM" id="CLU_2867525_0_0_1"/>
<dbReference type="SUPFAM" id="SSF53623">
    <property type="entry name" value="MurD-like peptide ligases, catalytic domain"/>
    <property type="match status" value="1"/>
</dbReference>
<accession>T0LF85</accession>
<evidence type="ECO:0000313" key="1">
    <source>
        <dbReference type="EMBL" id="EQB50246.1"/>
    </source>
</evidence>
<comment type="caution">
    <text evidence="1">The sequence shown here is derived from an EMBL/GenBank/DDBJ whole genome shotgun (WGS) entry which is preliminary data.</text>
</comment>
<proteinExistence type="predicted"/>